<dbReference type="Gene3D" id="2.60.120.620">
    <property type="entry name" value="q2cbj1_9rhob like domain"/>
    <property type="match status" value="1"/>
</dbReference>
<dbReference type="EMBL" id="JAVDVW010000002">
    <property type="protein sequence ID" value="MDR7100160.1"/>
    <property type="molecule type" value="Genomic_DNA"/>
</dbReference>
<dbReference type="RefSeq" id="WP_310054772.1">
    <property type="nucleotide sequence ID" value="NZ_JAVDVW010000002.1"/>
</dbReference>
<dbReference type="Pfam" id="PF13432">
    <property type="entry name" value="TPR_16"/>
    <property type="match status" value="3"/>
</dbReference>
<protein>
    <submittedName>
        <fullName evidence="4">Flp pilus assembly protein TadD</fullName>
    </submittedName>
</protein>
<feature type="repeat" description="TPR" evidence="3">
    <location>
        <begin position="143"/>
        <end position="176"/>
    </location>
</feature>
<dbReference type="InterPro" id="IPR019734">
    <property type="entry name" value="TPR_rpt"/>
</dbReference>
<keyword evidence="5" id="KW-1185">Reference proteome</keyword>
<evidence type="ECO:0000256" key="3">
    <source>
        <dbReference type="PROSITE-ProRule" id="PRU00339"/>
    </source>
</evidence>
<dbReference type="InterPro" id="IPR011990">
    <property type="entry name" value="TPR-like_helical_dom_sf"/>
</dbReference>
<organism evidence="4 5">
    <name type="scientific">Agrilutibacter niabensis</name>
    <dbReference type="NCBI Taxonomy" id="380628"/>
    <lineage>
        <taxon>Bacteria</taxon>
        <taxon>Pseudomonadati</taxon>
        <taxon>Pseudomonadota</taxon>
        <taxon>Gammaproteobacteria</taxon>
        <taxon>Lysobacterales</taxon>
        <taxon>Lysobacteraceae</taxon>
        <taxon>Agrilutibacter</taxon>
    </lineage>
</organism>
<keyword evidence="2 3" id="KW-0802">TPR repeat</keyword>
<comment type="caution">
    <text evidence="4">The sequence shown here is derived from an EMBL/GenBank/DDBJ whole genome shotgun (WGS) entry which is preliminary data.</text>
</comment>
<dbReference type="PANTHER" id="PTHR44858">
    <property type="entry name" value="TETRATRICOPEPTIDE REPEAT PROTEIN 6"/>
    <property type="match status" value="1"/>
</dbReference>
<keyword evidence="1" id="KW-0677">Repeat</keyword>
<dbReference type="Proteomes" id="UP001267878">
    <property type="component" value="Unassembled WGS sequence"/>
</dbReference>
<dbReference type="PROSITE" id="PS50005">
    <property type="entry name" value="TPR"/>
    <property type="match status" value="1"/>
</dbReference>
<evidence type="ECO:0000256" key="1">
    <source>
        <dbReference type="ARBA" id="ARBA00022737"/>
    </source>
</evidence>
<evidence type="ECO:0000313" key="5">
    <source>
        <dbReference type="Proteomes" id="UP001267878"/>
    </source>
</evidence>
<sequence>MTDAAAIADLLRSAWAQLRGGQVQQARLQCEQVVQRDPANFDGWRMLAMARQALGDDAGAGLALERAQALRPDDPGTAFDRGSWLLQRGDAGAARPLLELATRALPAIGRVAFRHGTACFLDNDFAAAAASFRRAVELEPQWSEAWNNLAAALGRLQDYPAAIEAARSALRLQPQVAASHQALAALLSNLFDPESLREGLAAAERALELAPDLAEAYRNAAILLRKLGEPVRAEVHARRAYELAPGDPDTIETLGDQLMLNGRVEMAAALYAAARQAGVDTPSVIRQHGIALLRQGQADAAHAALAEAVARRPDDQRAIAHLGLALASSGQVEAAIDFVGLQRHIHAIELPVPTGFASADAFHQALAADIRRHSQQRWEPAGLAARNAYLTGDLLADGTAAIVGFEQRLREAIDAFLRRCRAQRAAGASDTFLAGIPQEYRIHVWATQAAQSGYIDTHIHEDSWLSGAYYVELPPAIAADDASHAGWIEFGRPYASLPPWPEHAVRRVLPQVGTLLLFPSYLFHRTLPYAGEGERISISFDLGAA</sequence>
<dbReference type="InterPro" id="IPR050498">
    <property type="entry name" value="Ycf3"/>
</dbReference>
<reference evidence="4 5" key="1">
    <citation type="submission" date="2023-07" db="EMBL/GenBank/DDBJ databases">
        <title>Sorghum-associated microbial communities from plants grown in Nebraska, USA.</title>
        <authorList>
            <person name="Schachtman D."/>
        </authorList>
    </citation>
    <scope>NUCLEOTIDE SEQUENCE [LARGE SCALE GENOMIC DNA]</scope>
    <source>
        <strain evidence="4 5">BE187</strain>
    </source>
</reference>
<dbReference type="InterPro" id="IPR012668">
    <property type="entry name" value="CHP02466"/>
</dbReference>
<proteinExistence type="predicted"/>
<name>A0ABU1VS28_9GAMM</name>
<dbReference type="SUPFAM" id="SSF48452">
    <property type="entry name" value="TPR-like"/>
    <property type="match status" value="3"/>
</dbReference>
<dbReference type="Pfam" id="PF13759">
    <property type="entry name" value="2OG-FeII_Oxy_5"/>
    <property type="match status" value="1"/>
</dbReference>
<dbReference type="SMART" id="SM00028">
    <property type="entry name" value="TPR"/>
    <property type="match status" value="6"/>
</dbReference>
<accession>A0ABU1VS28</accession>
<evidence type="ECO:0000256" key="2">
    <source>
        <dbReference type="ARBA" id="ARBA00022803"/>
    </source>
</evidence>
<evidence type="ECO:0000313" key="4">
    <source>
        <dbReference type="EMBL" id="MDR7100160.1"/>
    </source>
</evidence>
<dbReference type="Gene3D" id="1.25.40.10">
    <property type="entry name" value="Tetratricopeptide repeat domain"/>
    <property type="match status" value="3"/>
</dbReference>
<dbReference type="PANTHER" id="PTHR44858:SF1">
    <property type="entry name" value="UDP-N-ACETYLGLUCOSAMINE--PEPTIDE N-ACETYLGLUCOSAMINYLTRANSFERASE SPINDLY-RELATED"/>
    <property type="match status" value="1"/>
</dbReference>
<gene>
    <name evidence="4" type="ORF">J2X04_002541</name>
</gene>